<proteinExistence type="predicted"/>
<dbReference type="AlphaFoldDB" id="A0A2M9H9Q5"/>
<reference evidence="1 2" key="1">
    <citation type="submission" date="2017-10" db="EMBL/GenBank/DDBJ databases">
        <title>Draft genome sequences of strains TRE 1, TRE 9, TRE H and TRI 7, isolated from tamarins, belonging to four potential novel Bifidobacterium species.</title>
        <authorList>
            <person name="Mattarelli P."/>
            <person name="Modesto M."/>
            <person name="Puglisi E."/>
            <person name="Morelli L."/>
            <person name="Spezio C."/>
            <person name="Bonetti A."/>
            <person name="Sandri C."/>
        </authorList>
    </citation>
    <scope>NUCLEOTIDE SEQUENCE [LARGE SCALE GENOMIC DNA]</scope>
    <source>
        <strain evidence="2">TRE1</strain>
    </source>
</reference>
<evidence type="ECO:0000313" key="1">
    <source>
        <dbReference type="EMBL" id="PJM73552.1"/>
    </source>
</evidence>
<organism evidence="1 2">
    <name type="scientific">Bifidobacterium primatium</name>
    <dbReference type="NCBI Taxonomy" id="2045438"/>
    <lineage>
        <taxon>Bacteria</taxon>
        <taxon>Bacillati</taxon>
        <taxon>Actinomycetota</taxon>
        <taxon>Actinomycetes</taxon>
        <taxon>Bifidobacteriales</taxon>
        <taxon>Bifidobacteriaceae</taxon>
        <taxon>Bifidobacterium</taxon>
    </lineage>
</organism>
<accession>A0A2M9H9Q5</accession>
<dbReference type="Proteomes" id="UP000229095">
    <property type="component" value="Unassembled WGS sequence"/>
</dbReference>
<keyword evidence="2" id="KW-1185">Reference proteome</keyword>
<gene>
    <name evidence="1" type="ORF">CS006_05870</name>
</gene>
<sequence>MASVLAIIVVVALAVSFILNRGASVQQIADDCEISVNHEGDIDFAYSVWDSDLKNKKGQCILEHYPNGGPDADQDTGKVTQGKTTYEWTITSNGYVHLVVSEN</sequence>
<comment type="caution">
    <text evidence="1">The sequence shown here is derived from an EMBL/GenBank/DDBJ whole genome shotgun (WGS) entry which is preliminary data.</text>
</comment>
<protein>
    <submittedName>
        <fullName evidence="1">Uncharacterized protein</fullName>
    </submittedName>
</protein>
<evidence type="ECO:0000313" key="2">
    <source>
        <dbReference type="Proteomes" id="UP000229095"/>
    </source>
</evidence>
<name>A0A2M9H9Q5_9BIFI</name>
<dbReference type="EMBL" id="PEBI01000002">
    <property type="protein sequence ID" value="PJM73552.1"/>
    <property type="molecule type" value="Genomic_DNA"/>
</dbReference>